<protein>
    <submittedName>
        <fullName evidence="1">Uncharacterized protein</fullName>
    </submittedName>
</protein>
<dbReference type="EMBL" id="JARJLG010000258">
    <property type="protein sequence ID" value="KAJ7722425.1"/>
    <property type="molecule type" value="Genomic_DNA"/>
</dbReference>
<proteinExistence type="predicted"/>
<evidence type="ECO:0000313" key="2">
    <source>
        <dbReference type="Proteomes" id="UP001215280"/>
    </source>
</evidence>
<name>A0AAD7HJY1_9AGAR</name>
<dbReference type="AlphaFoldDB" id="A0AAD7HJY1"/>
<keyword evidence="2" id="KW-1185">Reference proteome</keyword>
<evidence type="ECO:0000313" key="1">
    <source>
        <dbReference type="EMBL" id="KAJ7722425.1"/>
    </source>
</evidence>
<organism evidence="1 2">
    <name type="scientific">Mycena maculata</name>
    <dbReference type="NCBI Taxonomy" id="230809"/>
    <lineage>
        <taxon>Eukaryota</taxon>
        <taxon>Fungi</taxon>
        <taxon>Dikarya</taxon>
        <taxon>Basidiomycota</taxon>
        <taxon>Agaricomycotina</taxon>
        <taxon>Agaricomycetes</taxon>
        <taxon>Agaricomycetidae</taxon>
        <taxon>Agaricales</taxon>
        <taxon>Marasmiineae</taxon>
        <taxon>Mycenaceae</taxon>
        <taxon>Mycena</taxon>
    </lineage>
</organism>
<gene>
    <name evidence="1" type="ORF">DFH07DRAFT_783821</name>
</gene>
<sequence length="200" mass="23003">MVVACHNIYQLRIVAWIINAASNEEPPRRVRYALPSQRCVNSSSSEPQVALASAAAAMLEKEIPGWDGLRCQGQTQNTNSWRTREAIFQCLFAGQLCIGEPDKHVVEDSRPFQEGEIFQDEFRVGANVRRDLIILKYSKKDQFQDRYRPRFEYEIARYAQQKEKFQADSWYRGLRTGDTEEPDGPVATERDIGVVWKGKT</sequence>
<comment type="caution">
    <text evidence="1">The sequence shown here is derived from an EMBL/GenBank/DDBJ whole genome shotgun (WGS) entry which is preliminary data.</text>
</comment>
<accession>A0AAD7HJY1</accession>
<reference evidence="1" key="1">
    <citation type="submission" date="2023-03" db="EMBL/GenBank/DDBJ databases">
        <title>Massive genome expansion in bonnet fungi (Mycena s.s.) driven by repeated elements and novel gene families across ecological guilds.</title>
        <authorList>
            <consortium name="Lawrence Berkeley National Laboratory"/>
            <person name="Harder C.B."/>
            <person name="Miyauchi S."/>
            <person name="Viragh M."/>
            <person name="Kuo A."/>
            <person name="Thoen E."/>
            <person name="Andreopoulos B."/>
            <person name="Lu D."/>
            <person name="Skrede I."/>
            <person name="Drula E."/>
            <person name="Henrissat B."/>
            <person name="Morin E."/>
            <person name="Kohler A."/>
            <person name="Barry K."/>
            <person name="LaButti K."/>
            <person name="Morin E."/>
            <person name="Salamov A."/>
            <person name="Lipzen A."/>
            <person name="Mereny Z."/>
            <person name="Hegedus B."/>
            <person name="Baldrian P."/>
            <person name="Stursova M."/>
            <person name="Weitz H."/>
            <person name="Taylor A."/>
            <person name="Grigoriev I.V."/>
            <person name="Nagy L.G."/>
            <person name="Martin F."/>
            <person name="Kauserud H."/>
        </authorList>
    </citation>
    <scope>NUCLEOTIDE SEQUENCE</scope>
    <source>
        <strain evidence="1">CBHHK188m</strain>
    </source>
</reference>
<dbReference type="Proteomes" id="UP001215280">
    <property type="component" value="Unassembled WGS sequence"/>
</dbReference>